<dbReference type="HOGENOM" id="CLU_475971_0_0_1"/>
<evidence type="ECO:0000313" key="3">
    <source>
        <dbReference type="EnsemblMetazoa" id="tetur14g00620.1"/>
    </source>
</evidence>
<keyword evidence="4" id="KW-1185">Reference proteome</keyword>
<dbReference type="OMA" id="TSICIEE"/>
<feature type="compositionally biased region" description="Basic and acidic residues" evidence="2">
    <location>
        <begin position="238"/>
        <end position="249"/>
    </location>
</feature>
<dbReference type="OrthoDB" id="10623093at2759"/>
<proteinExistence type="predicted"/>
<dbReference type="EMBL" id="CAEY01000201">
    <property type="status" value="NOT_ANNOTATED_CDS"/>
    <property type="molecule type" value="Genomic_DNA"/>
</dbReference>
<feature type="coiled-coil region" evidence="1">
    <location>
        <begin position="153"/>
        <end position="187"/>
    </location>
</feature>
<feature type="coiled-coil region" evidence="1">
    <location>
        <begin position="41"/>
        <end position="68"/>
    </location>
</feature>
<dbReference type="Proteomes" id="UP000015104">
    <property type="component" value="Unassembled WGS sequence"/>
</dbReference>
<evidence type="ECO:0000256" key="2">
    <source>
        <dbReference type="SAM" id="MobiDB-lite"/>
    </source>
</evidence>
<gene>
    <name evidence="3" type="primary">107365218</name>
</gene>
<name>T1KL00_TETUR</name>
<dbReference type="EnsemblMetazoa" id="tetur14g00620.1">
    <property type="protein sequence ID" value="tetur14g00620.1"/>
    <property type="gene ID" value="tetur14g00620"/>
</dbReference>
<dbReference type="AlphaFoldDB" id="T1KL00"/>
<organism evidence="3 4">
    <name type="scientific">Tetranychus urticae</name>
    <name type="common">Two-spotted spider mite</name>
    <dbReference type="NCBI Taxonomy" id="32264"/>
    <lineage>
        <taxon>Eukaryota</taxon>
        <taxon>Metazoa</taxon>
        <taxon>Ecdysozoa</taxon>
        <taxon>Arthropoda</taxon>
        <taxon>Chelicerata</taxon>
        <taxon>Arachnida</taxon>
        <taxon>Acari</taxon>
        <taxon>Acariformes</taxon>
        <taxon>Trombidiformes</taxon>
        <taxon>Prostigmata</taxon>
        <taxon>Eleutherengona</taxon>
        <taxon>Raphignathae</taxon>
        <taxon>Tetranychoidea</taxon>
        <taxon>Tetranychidae</taxon>
        <taxon>Tetranychus</taxon>
    </lineage>
</organism>
<evidence type="ECO:0000256" key="1">
    <source>
        <dbReference type="SAM" id="Coils"/>
    </source>
</evidence>
<accession>T1KL00</accession>
<feature type="region of interest" description="Disordered" evidence="2">
    <location>
        <begin position="218"/>
        <end position="268"/>
    </location>
</feature>
<keyword evidence="1" id="KW-0175">Coiled coil</keyword>
<dbReference type="KEGG" id="tut:107365218"/>
<feature type="compositionally biased region" description="Low complexity" evidence="2">
    <location>
        <begin position="447"/>
        <end position="470"/>
    </location>
</feature>
<protein>
    <submittedName>
        <fullName evidence="3">Uncharacterized protein</fullName>
    </submittedName>
</protein>
<feature type="compositionally biased region" description="Polar residues" evidence="2">
    <location>
        <begin position="222"/>
        <end position="237"/>
    </location>
</feature>
<feature type="region of interest" description="Disordered" evidence="2">
    <location>
        <begin position="328"/>
        <end position="348"/>
    </location>
</feature>
<feature type="region of interest" description="Disordered" evidence="2">
    <location>
        <begin position="447"/>
        <end position="475"/>
    </location>
</feature>
<reference evidence="4" key="1">
    <citation type="submission" date="2011-08" db="EMBL/GenBank/DDBJ databases">
        <authorList>
            <person name="Rombauts S."/>
        </authorList>
    </citation>
    <scope>NUCLEOTIDE SEQUENCE</scope>
    <source>
        <strain evidence="4">London</strain>
    </source>
</reference>
<reference evidence="3" key="2">
    <citation type="submission" date="2015-06" db="UniProtKB">
        <authorList>
            <consortium name="EnsemblMetazoa"/>
        </authorList>
    </citation>
    <scope>IDENTIFICATION</scope>
</reference>
<sequence length="573" mass="65848">MVITSYFSLEAEDQRIRNLIGARKRYSEFSKDQSKNGSREASKLKAKIHDNRKEISKIKSELEQCRTEFNRIVKTIGRAHAEAILREDEEDIVDELIKQRDKRVKSRAELVLLEEIHRLKLLDLKKQLEKEKLLKRRREIFSMRSPKPKVKVNKEYQEKLNEWKLLENVLQNEINQLKKDKELSRTKSLEPSTDKDMKQVKFRTKVTKVNTHAKKKVAKNVEVQTEANHVESATQSETRSDQPLEETYKLSKPKLNQPASSPNVPTPFKQVNMRLENLLTLRVAEKISKLMTEEPTEMVKNTKDIGINTSKVEPVHDMSETLYLPLPSDKRSESKQKTHKETIKESVDRDINKSSTDVSSSLVDLNLEELVTKIQHIKHLVNYKHKELSTKVNNISFGDKKLLNSNNLTYVCGKVTHDQSVIDEQELEPKDHETVSLVLTDASSSTPLSLSQQSLPSLSSSKCSTPNSSNRTFTQHNPQITKHQLSISSDDLSLSMEEGRCNDSLSSVSRNQSISNSFDFSSFTNLLTTDKYWSSLIDLTGIKRSNTSTKTHQRPFRYIQSTPKAKNYRESII</sequence>
<evidence type="ECO:0000313" key="4">
    <source>
        <dbReference type="Proteomes" id="UP000015104"/>
    </source>
</evidence>